<gene>
    <name evidence="1" type="ORF">NPIL_279161</name>
</gene>
<dbReference type="AlphaFoldDB" id="A0A8X6I7F2"/>
<dbReference type="OrthoDB" id="8300214at2759"/>
<reference evidence="1" key="1">
    <citation type="submission" date="2020-08" db="EMBL/GenBank/DDBJ databases">
        <title>Multicomponent nature underlies the extraordinary mechanical properties of spider dragline silk.</title>
        <authorList>
            <person name="Kono N."/>
            <person name="Nakamura H."/>
            <person name="Mori M."/>
            <person name="Yoshida Y."/>
            <person name="Ohtoshi R."/>
            <person name="Malay A.D."/>
            <person name="Moran D.A.P."/>
            <person name="Tomita M."/>
            <person name="Numata K."/>
            <person name="Arakawa K."/>
        </authorList>
    </citation>
    <scope>NUCLEOTIDE SEQUENCE</scope>
</reference>
<name>A0A8X6I7F2_NEPPI</name>
<dbReference type="Proteomes" id="UP000887013">
    <property type="component" value="Unassembled WGS sequence"/>
</dbReference>
<keyword evidence="2" id="KW-1185">Reference proteome</keyword>
<accession>A0A8X6I7F2</accession>
<comment type="caution">
    <text evidence="1">The sequence shown here is derived from an EMBL/GenBank/DDBJ whole genome shotgun (WGS) entry which is preliminary data.</text>
</comment>
<protein>
    <recommendedName>
        <fullName evidence="3">Methyltransferase domain-containing protein</fullName>
    </recommendedName>
</protein>
<evidence type="ECO:0000313" key="1">
    <source>
        <dbReference type="EMBL" id="GFS33328.1"/>
    </source>
</evidence>
<sequence>MAQEMAQEMASIDDVYQQAHDFIPRYKTEFQSEDLSNDLVMDIGCGVQFHCTRAIIDQFPEVGYVTPIDKNPRTLLLKDTVGTEFSTLIKGARLQFHNCDILDRFDI</sequence>
<proteinExistence type="predicted"/>
<evidence type="ECO:0000313" key="2">
    <source>
        <dbReference type="Proteomes" id="UP000887013"/>
    </source>
</evidence>
<organism evidence="1 2">
    <name type="scientific">Nephila pilipes</name>
    <name type="common">Giant wood spider</name>
    <name type="synonym">Nephila maculata</name>
    <dbReference type="NCBI Taxonomy" id="299642"/>
    <lineage>
        <taxon>Eukaryota</taxon>
        <taxon>Metazoa</taxon>
        <taxon>Ecdysozoa</taxon>
        <taxon>Arthropoda</taxon>
        <taxon>Chelicerata</taxon>
        <taxon>Arachnida</taxon>
        <taxon>Araneae</taxon>
        <taxon>Araneomorphae</taxon>
        <taxon>Entelegynae</taxon>
        <taxon>Araneoidea</taxon>
        <taxon>Nephilidae</taxon>
        <taxon>Nephila</taxon>
    </lineage>
</organism>
<evidence type="ECO:0008006" key="3">
    <source>
        <dbReference type="Google" id="ProtNLM"/>
    </source>
</evidence>
<dbReference type="EMBL" id="BMAW01088164">
    <property type="protein sequence ID" value="GFS33328.1"/>
    <property type="molecule type" value="Genomic_DNA"/>
</dbReference>